<evidence type="ECO:0000313" key="8">
    <source>
        <dbReference type="Proteomes" id="UP000022141"/>
    </source>
</evidence>
<comment type="similarity">
    <text evidence="1">Belongs to the 'phage' integrase family.</text>
</comment>
<keyword evidence="5" id="KW-0175">Coiled coil</keyword>
<dbReference type="EMBL" id="JEMY01000031">
    <property type="protein sequence ID" value="EXI87781.1"/>
    <property type="molecule type" value="Genomic_DNA"/>
</dbReference>
<evidence type="ECO:0000256" key="3">
    <source>
        <dbReference type="ARBA" id="ARBA00023125"/>
    </source>
</evidence>
<organism evidence="7 8">
    <name type="scientific">Accumulibacter regalis</name>
    <dbReference type="NCBI Taxonomy" id="522306"/>
    <lineage>
        <taxon>Bacteria</taxon>
        <taxon>Pseudomonadati</taxon>
        <taxon>Pseudomonadota</taxon>
        <taxon>Betaproteobacteria</taxon>
        <taxon>Candidatus Accumulibacter</taxon>
    </lineage>
</organism>
<dbReference type="InterPro" id="IPR010998">
    <property type="entry name" value="Integrase_recombinase_N"/>
</dbReference>
<proteinExistence type="inferred from homology"/>
<gene>
    <name evidence="7" type="primary">intA_2</name>
    <name evidence="7" type="ORF">AW11_02377</name>
</gene>
<dbReference type="Pfam" id="PF00589">
    <property type="entry name" value="Phage_integrase"/>
    <property type="match status" value="1"/>
</dbReference>
<dbReference type="PANTHER" id="PTHR30629:SF2">
    <property type="entry name" value="PROPHAGE INTEGRASE INTS-RELATED"/>
    <property type="match status" value="1"/>
</dbReference>
<dbReference type="InterPro" id="IPR050808">
    <property type="entry name" value="Phage_Integrase"/>
</dbReference>
<dbReference type="Pfam" id="PF22022">
    <property type="entry name" value="Phage_int_M"/>
    <property type="match status" value="1"/>
</dbReference>
<dbReference type="InterPro" id="IPR053876">
    <property type="entry name" value="Phage_int_M"/>
</dbReference>
<feature type="domain" description="Tyr recombinase" evidence="6">
    <location>
        <begin position="224"/>
        <end position="430"/>
    </location>
</feature>
<name>A0A011PJQ8_ACCRE</name>
<keyword evidence="2" id="KW-0229">DNA integration</keyword>
<evidence type="ECO:0000256" key="1">
    <source>
        <dbReference type="ARBA" id="ARBA00008857"/>
    </source>
</evidence>
<dbReference type="Gene3D" id="1.10.443.10">
    <property type="entry name" value="Intergrase catalytic core"/>
    <property type="match status" value="1"/>
</dbReference>
<evidence type="ECO:0000259" key="6">
    <source>
        <dbReference type="PROSITE" id="PS51898"/>
    </source>
</evidence>
<dbReference type="CDD" id="cd00801">
    <property type="entry name" value="INT_P4_C"/>
    <property type="match status" value="1"/>
</dbReference>
<dbReference type="SUPFAM" id="SSF56349">
    <property type="entry name" value="DNA breaking-rejoining enzymes"/>
    <property type="match status" value="1"/>
</dbReference>
<reference evidence="7" key="1">
    <citation type="submission" date="2014-02" db="EMBL/GenBank/DDBJ databases">
        <title>Expanding our view of genomic diversity in Candidatus Accumulibacter clades.</title>
        <authorList>
            <person name="Skennerton C.T."/>
            <person name="Barr J.J."/>
            <person name="Slater F.R."/>
            <person name="Bond P.L."/>
            <person name="Tyson G.W."/>
        </authorList>
    </citation>
    <scope>NUCLEOTIDE SEQUENCE [LARGE SCALE GENOMIC DNA]</scope>
</reference>
<dbReference type="GO" id="GO:0003677">
    <property type="term" value="F:DNA binding"/>
    <property type="evidence" value="ECO:0007669"/>
    <property type="project" value="UniProtKB-KW"/>
</dbReference>
<dbReference type="AlphaFoldDB" id="A0A011PJQ8"/>
<evidence type="ECO:0000256" key="4">
    <source>
        <dbReference type="ARBA" id="ARBA00023172"/>
    </source>
</evidence>
<dbReference type="GO" id="GO:0006310">
    <property type="term" value="P:DNA recombination"/>
    <property type="evidence" value="ECO:0007669"/>
    <property type="project" value="UniProtKB-KW"/>
</dbReference>
<dbReference type="Proteomes" id="UP000022141">
    <property type="component" value="Unassembled WGS sequence"/>
</dbReference>
<evidence type="ECO:0000256" key="5">
    <source>
        <dbReference type="SAM" id="Coils"/>
    </source>
</evidence>
<evidence type="ECO:0000256" key="2">
    <source>
        <dbReference type="ARBA" id="ARBA00022908"/>
    </source>
</evidence>
<keyword evidence="4" id="KW-0233">DNA recombination</keyword>
<comment type="caution">
    <text evidence="7">The sequence shown here is derived from an EMBL/GenBank/DDBJ whole genome shotgun (WGS) entry which is preliminary data.</text>
</comment>
<sequence length="455" mass="51329">MARLTVKELQALSANDAGKRLSDEHALYGVVRTRGDAASVLFRWRYRFGGQVKDYTCGTWPKDSLAQIRQVRTDAAAYVSRGLDPTEGARTRKLSARAVQAEELAKLKCRIAEAESLQARLTVRGLFDRWEKLELSARKDAGKEARRSFEKDVLPSLGDVAAEDVTRPMVAQVLDDVVARGARVLARNLLGDIRQMYGFAIVRGLVTSDPSSHMKRDDFGKKVERSRVLSEDEVRLLNTKLPAARMAKTSELAIWIILATCCRVGELSMARWDQIDLEKGVWRIPPEDAKNGKEHTVFLSDFAVDRFKELLEITANFLNAEGVELRCPWVLPSQDKGNHLCLKSLAKQIGDRQRGDRPALRNRSSNVSSLILPRGKWTPHDLRRTGATLMGMLGIRPDVIEKCLNHVQQNRLVRIYQRQDLTAEQKDAWRRLGERLELLRRCDIDGVTSLPRGVS</sequence>
<dbReference type="InterPro" id="IPR011010">
    <property type="entry name" value="DNA_brk_join_enz"/>
</dbReference>
<protein>
    <submittedName>
        <fullName evidence="7">Prophage CP4-57 integrase</fullName>
    </submittedName>
</protein>
<dbReference type="Gene3D" id="1.10.150.130">
    <property type="match status" value="1"/>
</dbReference>
<accession>A0A011PJQ8</accession>
<dbReference type="GO" id="GO:0015074">
    <property type="term" value="P:DNA integration"/>
    <property type="evidence" value="ECO:0007669"/>
    <property type="project" value="UniProtKB-KW"/>
</dbReference>
<dbReference type="PANTHER" id="PTHR30629">
    <property type="entry name" value="PROPHAGE INTEGRASE"/>
    <property type="match status" value="1"/>
</dbReference>
<dbReference type="STRING" id="1454004.AW11_02377"/>
<dbReference type="InterPro" id="IPR013762">
    <property type="entry name" value="Integrase-like_cat_sf"/>
</dbReference>
<dbReference type="InterPro" id="IPR002104">
    <property type="entry name" value="Integrase_catalytic"/>
</dbReference>
<keyword evidence="3" id="KW-0238">DNA-binding</keyword>
<dbReference type="PATRIC" id="fig|1454004.3.peg.2455"/>
<dbReference type="eggNOG" id="COG0582">
    <property type="taxonomic scope" value="Bacteria"/>
</dbReference>
<dbReference type="InterPro" id="IPR025166">
    <property type="entry name" value="Integrase_DNA_bind_dom"/>
</dbReference>
<keyword evidence="8" id="KW-1185">Reference proteome</keyword>
<dbReference type="Pfam" id="PF13356">
    <property type="entry name" value="Arm-DNA-bind_3"/>
    <property type="match status" value="1"/>
</dbReference>
<dbReference type="PROSITE" id="PS51898">
    <property type="entry name" value="TYR_RECOMBINASE"/>
    <property type="match status" value="1"/>
</dbReference>
<evidence type="ECO:0000313" key="7">
    <source>
        <dbReference type="EMBL" id="EXI87781.1"/>
    </source>
</evidence>
<dbReference type="Gene3D" id="3.30.160.390">
    <property type="entry name" value="Integrase, DNA-binding domain"/>
    <property type="match status" value="1"/>
</dbReference>
<dbReference type="InterPro" id="IPR038488">
    <property type="entry name" value="Integrase_DNA-bd_sf"/>
</dbReference>
<feature type="coiled-coil region" evidence="5">
    <location>
        <begin position="97"/>
        <end position="124"/>
    </location>
</feature>